<keyword evidence="1" id="KW-0808">Transferase</keyword>
<dbReference type="InterPro" id="IPR051681">
    <property type="entry name" value="Ser/Thr_Kinases-Pseudokinases"/>
</dbReference>
<dbReference type="Gene3D" id="1.10.510.10">
    <property type="entry name" value="Transferase(Phosphotransferase) domain 1"/>
    <property type="match status" value="1"/>
</dbReference>
<dbReference type="InterPro" id="IPR011009">
    <property type="entry name" value="Kinase-like_dom_sf"/>
</dbReference>
<dbReference type="Pfam" id="PF07714">
    <property type="entry name" value="PK_Tyr_Ser-Thr"/>
    <property type="match status" value="1"/>
</dbReference>
<dbReference type="PANTHER" id="PTHR44329">
    <property type="entry name" value="SERINE/THREONINE-PROTEIN KINASE TNNI3K-RELATED"/>
    <property type="match status" value="1"/>
</dbReference>
<dbReference type="PANTHER" id="PTHR44329:SF288">
    <property type="entry name" value="MITOGEN-ACTIVATED PROTEIN KINASE KINASE KINASE 20"/>
    <property type="match status" value="1"/>
</dbReference>
<evidence type="ECO:0000313" key="7">
    <source>
        <dbReference type="EMBL" id="KAF0412043.1"/>
    </source>
</evidence>
<dbReference type="GO" id="GO:0005524">
    <property type="term" value="F:ATP binding"/>
    <property type="evidence" value="ECO:0007669"/>
    <property type="project" value="UniProtKB-UniRule"/>
</dbReference>
<keyword evidence="8" id="KW-1185">Reference proteome</keyword>
<dbReference type="OrthoDB" id="2386054at2759"/>
<sequence length="613" mass="70663">MSSNQLEGISIPIISYQHDNNRLNEFNLALKDIKEYDYLDFNDLNQIGRGAFSNVYSAVFQEKKYALKQVHKKNLHLGDKTIIRELKVLHEVNHPNVIKFYGISKDPQTNDIHMVLQLADGGTLRDFLKGKQQNGIFKILWIDVIRIAKDIASGLNYMHTKDIVHRDLHSKNILIHQGNALIADFGLSKYSNEVSTSSSNVPGMIAYIEPQCFIQLGRKVERDYKSDVYSLGVLFWELTSGVPPFSGVSRYSINMYIARGDREKIIPNTPQTYVDLFMKCWSSDPDKRPTFDIIFDDLNRISETAVEFEFITNDITNTQLTSPLISPKVERDQNLEFFEEDNVYEDLISDSRSRSSNNYLFDDLWKQFSELTNLGYEFSQISEKIKEIIKNQNQENNKIFTILNETPNLSLNFQCLFGFFYLMGIGTDAYPDTAFEIFKKVAHGNNAIGKFYLAECFRNGYGIKKDLKKVVFYHEKASEECARSFNSLGLCYLNGKGVKKNKQKAFEYFRKSYENGCISAYNKLGSCYELGIFTGKNKEEAFKHYQMAANCNIPSGQGNVARCYKKGIGVTKDIRLAKEWYKKAADNGNKYSKDKLNKLDNYKKNHHFFRFIK</sequence>
<organism evidence="7 8">
    <name type="scientific">Gigaspora margarita</name>
    <dbReference type="NCBI Taxonomy" id="4874"/>
    <lineage>
        <taxon>Eukaryota</taxon>
        <taxon>Fungi</taxon>
        <taxon>Fungi incertae sedis</taxon>
        <taxon>Mucoromycota</taxon>
        <taxon>Glomeromycotina</taxon>
        <taxon>Glomeromycetes</taxon>
        <taxon>Diversisporales</taxon>
        <taxon>Gigasporaceae</taxon>
        <taxon>Gigaspora</taxon>
    </lineage>
</organism>
<evidence type="ECO:0000256" key="3">
    <source>
        <dbReference type="ARBA" id="ARBA00022777"/>
    </source>
</evidence>
<dbReference type="AlphaFoldDB" id="A0A8H4A431"/>
<feature type="binding site" evidence="5">
    <location>
        <position position="68"/>
    </location>
    <ligand>
        <name>ATP</name>
        <dbReference type="ChEBI" id="CHEBI:30616"/>
    </ligand>
</feature>
<proteinExistence type="predicted"/>
<protein>
    <submittedName>
        <fullName evidence="7">Calmodulin-dependent protein kinase</fullName>
    </submittedName>
</protein>
<gene>
    <name evidence="7" type="ORF">F8M41_008015</name>
</gene>
<dbReference type="PROSITE" id="PS00107">
    <property type="entry name" value="PROTEIN_KINASE_ATP"/>
    <property type="match status" value="1"/>
</dbReference>
<keyword evidence="3 7" id="KW-0418">Kinase</keyword>
<dbReference type="InterPro" id="IPR011990">
    <property type="entry name" value="TPR-like_helical_dom_sf"/>
</dbReference>
<evidence type="ECO:0000256" key="4">
    <source>
        <dbReference type="ARBA" id="ARBA00022840"/>
    </source>
</evidence>
<dbReference type="SMART" id="SM00671">
    <property type="entry name" value="SEL1"/>
    <property type="match status" value="5"/>
</dbReference>
<dbReference type="InterPro" id="IPR017441">
    <property type="entry name" value="Protein_kinase_ATP_BS"/>
</dbReference>
<evidence type="ECO:0000259" key="6">
    <source>
        <dbReference type="PROSITE" id="PS50011"/>
    </source>
</evidence>
<dbReference type="InterPro" id="IPR001245">
    <property type="entry name" value="Ser-Thr/Tyr_kinase_cat_dom"/>
</dbReference>
<accession>A0A8H4A431</accession>
<keyword evidence="2 5" id="KW-0547">Nucleotide-binding</keyword>
<dbReference type="GO" id="GO:0004674">
    <property type="term" value="F:protein serine/threonine kinase activity"/>
    <property type="evidence" value="ECO:0007669"/>
    <property type="project" value="TreeGrafter"/>
</dbReference>
<dbReference type="Pfam" id="PF08238">
    <property type="entry name" value="Sel1"/>
    <property type="match status" value="4"/>
</dbReference>
<dbReference type="SUPFAM" id="SSF81901">
    <property type="entry name" value="HCP-like"/>
    <property type="match status" value="1"/>
</dbReference>
<dbReference type="SUPFAM" id="SSF56112">
    <property type="entry name" value="Protein kinase-like (PK-like)"/>
    <property type="match status" value="1"/>
</dbReference>
<evidence type="ECO:0000256" key="2">
    <source>
        <dbReference type="ARBA" id="ARBA00022741"/>
    </source>
</evidence>
<keyword evidence="4 5" id="KW-0067">ATP-binding</keyword>
<feature type="domain" description="Protein kinase" evidence="6">
    <location>
        <begin position="41"/>
        <end position="311"/>
    </location>
</feature>
<dbReference type="PROSITE" id="PS50011">
    <property type="entry name" value="PROTEIN_KINASE_DOM"/>
    <property type="match status" value="1"/>
</dbReference>
<dbReference type="Gene3D" id="1.25.40.10">
    <property type="entry name" value="Tetratricopeptide repeat domain"/>
    <property type="match status" value="2"/>
</dbReference>
<name>A0A8H4A431_GIGMA</name>
<comment type="caution">
    <text evidence="7">The sequence shown here is derived from an EMBL/GenBank/DDBJ whole genome shotgun (WGS) entry which is preliminary data.</text>
</comment>
<dbReference type="InterPro" id="IPR000719">
    <property type="entry name" value="Prot_kinase_dom"/>
</dbReference>
<dbReference type="Proteomes" id="UP000439903">
    <property type="component" value="Unassembled WGS sequence"/>
</dbReference>
<dbReference type="InterPro" id="IPR006597">
    <property type="entry name" value="Sel1-like"/>
</dbReference>
<dbReference type="PRINTS" id="PR00109">
    <property type="entry name" value="TYRKINASE"/>
</dbReference>
<evidence type="ECO:0000256" key="5">
    <source>
        <dbReference type="PROSITE-ProRule" id="PRU10141"/>
    </source>
</evidence>
<evidence type="ECO:0000256" key="1">
    <source>
        <dbReference type="ARBA" id="ARBA00022679"/>
    </source>
</evidence>
<dbReference type="EMBL" id="WTPW01001826">
    <property type="protein sequence ID" value="KAF0412043.1"/>
    <property type="molecule type" value="Genomic_DNA"/>
</dbReference>
<reference evidence="7 8" key="1">
    <citation type="journal article" date="2019" name="Environ. Microbiol.">
        <title>At the nexus of three kingdoms: the genome of the mycorrhizal fungus Gigaspora margarita provides insights into plant, endobacterial and fungal interactions.</title>
        <authorList>
            <person name="Venice F."/>
            <person name="Ghignone S."/>
            <person name="Salvioli di Fossalunga A."/>
            <person name="Amselem J."/>
            <person name="Novero M."/>
            <person name="Xianan X."/>
            <person name="Sedzielewska Toro K."/>
            <person name="Morin E."/>
            <person name="Lipzen A."/>
            <person name="Grigoriev I.V."/>
            <person name="Henrissat B."/>
            <person name="Martin F.M."/>
            <person name="Bonfante P."/>
        </authorList>
    </citation>
    <scope>NUCLEOTIDE SEQUENCE [LARGE SCALE GENOMIC DNA]</scope>
    <source>
        <strain evidence="7 8">BEG34</strain>
    </source>
</reference>
<evidence type="ECO:0000313" key="8">
    <source>
        <dbReference type="Proteomes" id="UP000439903"/>
    </source>
</evidence>